<dbReference type="Pfam" id="PF07859">
    <property type="entry name" value="Abhydrolase_3"/>
    <property type="match status" value="1"/>
</dbReference>
<gene>
    <name evidence="3" type="ORF">IU470_27340</name>
</gene>
<evidence type="ECO:0000256" key="1">
    <source>
        <dbReference type="ARBA" id="ARBA00022801"/>
    </source>
</evidence>
<sequence length="273" mass="29611">MYNRRRPSILELEARYGVQVTTGTAGGVEICTMTPRQVSGGDAYAIYLHGGAYVLGDARDDLAVLMADELEIPLVSIQYSLAPEAPFPAALDDAVAAYSAIVAQRPSKFVLLGVSAGGGLALALMHRIRELGLPEPSGLGLITPWTDLARVDTSHHSLEGRDPLIRWRGQLDKAGRAYAAGTSLADPSLSPVHSTNLHGFPPSMITTGTRDLFLSNCVRMYWALRAAEAPSHLRVWEGMWHSFCGQPDIPEAAECRREITTFLRKTLDSDIVD</sequence>
<dbReference type="RefSeq" id="WP_195035688.1">
    <property type="nucleotide sequence ID" value="NZ_JADLRE010000026.1"/>
</dbReference>
<dbReference type="GO" id="GO:0016787">
    <property type="term" value="F:hydrolase activity"/>
    <property type="evidence" value="ECO:0007669"/>
    <property type="project" value="UniProtKB-KW"/>
</dbReference>
<dbReference type="InterPro" id="IPR013094">
    <property type="entry name" value="AB_hydrolase_3"/>
</dbReference>
<evidence type="ECO:0000259" key="2">
    <source>
        <dbReference type="Pfam" id="PF07859"/>
    </source>
</evidence>
<reference evidence="3 4" key="1">
    <citation type="submission" date="2020-10" db="EMBL/GenBank/DDBJ databases">
        <title>Identification of Nocardia species via Next-generation sequencing and recognition of intraspecies genetic diversity.</title>
        <authorList>
            <person name="Li P."/>
            <person name="Li P."/>
            <person name="Lu B."/>
        </authorList>
    </citation>
    <scope>NUCLEOTIDE SEQUENCE [LARGE SCALE GENOMIC DNA]</scope>
    <source>
        <strain evidence="3 4">N-11</strain>
    </source>
</reference>
<dbReference type="Proteomes" id="UP000807309">
    <property type="component" value="Unassembled WGS sequence"/>
</dbReference>
<comment type="caution">
    <text evidence="3">The sequence shown here is derived from an EMBL/GenBank/DDBJ whole genome shotgun (WGS) entry which is preliminary data.</text>
</comment>
<name>A0ABS0CEM9_9NOCA</name>
<dbReference type="Gene3D" id="3.40.50.1820">
    <property type="entry name" value="alpha/beta hydrolase"/>
    <property type="match status" value="1"/>
</dbReference>
<protein>
    <submittedName>
        <fullName evidence="3">Alpha/beta hydrolase</fullName>
    </submittedName>
</protein>
<dbReference type="InterPro" id="IPR050300">
    <property type="entry name" value="GDXG_lipolytic_enzyme"/>
</dbReference>
<evidence type="ECO:0000313" key="3">
    <source>
        <dbReference type="EMBL" id="MBF6228803.1"/>
    </source>
</evidence>
<dbReference type="InterPro" id="IPR029058">
    <property type="entry name" value="AB_hydrolase_fold"/>
</dbReference>
<dbReference type="PANTHER" id="PTHR48081">
    <property type="entry name" value="AB HYDROLASE SUPERFAMILY PROTEIN C4A8.06C"/>
    <property type="match status" value="1"/>
</dbReference>
<feature type="domain" description="Alpha/beta hydrolase fold-3" evidence="2">
    <location>
        <begin position="46"/>
        <end position="244"/>
    </location>
</feature>
<accession>A0ABS0CEM9</accession>
<keyword evidence="4" id="KW-1185">Reference proteome</keyword>
<dbReference type="SUPFAM" id="SSF53474">
    <property type="entry name" value="alpha/beta-Hydrolases"/>
    <property type="match status" value="1"/>
</dbReference>
<evidence type="ECO:0000313" key="4">
    <source>
        <dbReference type="Proteomes" id="UP000807309"/>
    </source>
</evidence>
<dbReference type="EMBL" id="JADLRE010000026">
    <property type="protein sequence ID" value="MBF6228803.1"/>
    <property type="molecule type" value="Genomic_DNA"/>
</dbReference>
<keyword evidence="1 3" id="KW-0378">Hydrolase</keyword>
<dbReference type="PANTHER" id="PTHR48081:SF8">
    <property type="entry name" value="ALPHA_BETA HYDROLASE FOLD-3 DOMAIN-CONTAINING PROTEIN-RELATED"/>
    <property type="match status" value="1"/>
</dbReference>
<proteinExistence type="predicted"/>
<organism evidence="3 4">
    <name type="scientific">Nocardia abscessus</name>
    <dbReference type="NCBI Taxonomy" id="120957"/>
    <lineage>
        <taxon>Bacteria</taxon>
        <taxon>Bacillati</taxon>
        <taxon>Actinomycetota</taxon>
        <taxon>Actinomycetes</taxon>
        <taxon>Mycobacteriales</taxon>
        <taxon>Nocardiaceae</taxon>
        <taxon>Nocardia</taxon>
    </lineage>
</organism>